<dbReference type="Proteomes" id="UP000476411">
    <property type="component" value="Chromosome"/>
</dbReference>
<evidence type="ECO:0000313" key="2">
    <source>
        <dbReference type="Proteomes" id="UP000476411"/>
    </source>
</evidence>
<name>A0A6B9ZGE8_9BACT</name>
<organism evidence="1 2">
    <name type="scientific">Chitinophaga agri</name>
    <dbReference type="NCBI Taxonomy" id="2703787"/>
    <lineage>
        <taxon>Bacteria</taxon>
        <taxon>Pseudomonadati</taxon>
        <taxon>Bacteroidota</taxon>
        <taxon>Chitinophagia</taxon>
        <taxon>Chitinophagales</taxon>
        <taxon>Chitinophagaceae</taxon>
        <taxon>Chitinophaga</taxon>
    </lineage>
</organism>
<protein>
    <submittedName>
        <fullName evidence="1">Uncharacterized protein</fullName>
    </submittedName>
</protein>
<dbReference type="RefSeq" id="WP_162333167.1">
    <property type="nucleotide sequence ID" value="NZ_CP048113.1"/>
</dbReference>
<accession>A0A6B9ZGE8</accession>
<dbReference type="KEGG" id="chih:GWR21_18410"/>
<keyword evidence="2" id="KW-1185">Reference proteome</keyword>
<reference evidence="1 2" key="1">
    <citation type="submission" date="2020-01" db="EMBL/GenBank/DDBJ databases">
        <title>Complete genome sequence of Chitinophaga sp. H33E-04 isolated from quinoa roots.</title>
        <authorList>
            <person name="Weon H.-Y."/>
            <person name="Lee S.A."/>
        </authorList>
    </citation>
    <scope>NUCLEOTIDE SEQUENCE [LARGE SCALE GENOMIC DNA]</scope>
    <source>
        <strain evidence="1 2">H33E-04</strain>
    </source>
</reference>
<proteinExistence type="predicted"/>
<sequence length="85" mass="9626">MEGASDPFILKFEFKGKPHILEVHPVIQQYKVSFKVTVEQHELTFEKDDAGEFRAIADAQATANTHIDPQLLQEIANKIEEAIYG</sequence>
<gene>
    <name evidence="1" type="ORF">GWR21_18410</name>
</gene>
<dbReference type="EMBL" id="CP048113">
    <property type="protein sequence ID" value="QHS61498.1"/>
    <property type="molecule type" value="Genomic_DNA"/>
</dbReference>
<evidence type="ECO:0000313" key="1">
    <source>
        <dbReference type="EMBL" id="QHS61498.1"/>
    </source>
</evidence>
<dbReference type="AlphaFoldDB" id="A0A6B9ZGE8"/>